<dbReference type="Gene3D" id="3.90.25.10">
    <property type="entry name" value="UDP-galactose 4-epimerase, domain 1"/>
    <property type="match status" value="1"/>
</dbReference>
<evidence type="ECO:0000313" key="2">
    <source>
        <dbReference type="EMBL" id="OGL53916.1"/>
    </source>
</evidence>
<dbReference type="InterPro" id="IPR001509">
    <property type="entry name" value="Epimerase_deHydtase"/>
</dbReference>
<name>A0A1F7SJE1_9BACT</name>
<evidence type="ECO:0000259" key="1">
    <source>
        <dbReference type="Pfam" id="PF01370"/>
    </source>
</evidence>
<dbReference type="InterPro" id="IPR036291">
    <property type="entry name" value="NAD(P)-bd_dom_sf"/>
</dbReference>
<dbReference type="Pfam" id="PF01370">
    <property type="entry name" value="Epimerase"/>
    <property type="match status" value="1"/>
</dbReference>
<organism evidence="2 3">
    <name type="scientific">Candidatus Schekmanbacteria bacterium RIFCSPLOWO2_12_FULL_38_15</name>
    <dbReference type="NCBI Taxonomy" id="1817883"/>
    <lineage>
        <taxon>Bacteria</taxon>
        <taxon>Candidatus Schekmaniibacteriota</taxon>
    </lineage>
</organism>
<dbReference type="AlphaFoldDB" id="A0A1F7SJE1"/>
<feature type="domain" description="NAD-dependent epimerase/dehydratase" evidence="1">
    <location>
        <begin position="15"/>
        <end position="245"/>
    </location>
</feature>
<sequence length="332" mass="37166">MIDNIILGSFIGKNVLVTGGTGLIGRQVVNILCDCGACVKIVSLDKVKVNNKAQHVLGDLTSFEFCKDATKGMNFVFHLAGIKGSAAVSENKLASHFVPTVMMNTNVLEACRVNKVGRVVYTSSIGAYASTDVFKESNYKLDSMPMDFAGWAKRMAELQVHAYKVQYNLNNFAVVRPSNVYGPGDNFDPDNAMVIPSIMCRIYKKENPVIIWGDGSSIRDFVYSRDVAEGIIQAIHYETKSSFVNLGSGKGYSIRELVEALRSFIDFNYEFDATKPTGYRKRVMDITLAQELIGYNPTTPLRDGLKETWDWFVNNQNEYLNKKNYFIEEINQ</sequence>
<proteinExistence type="predicted"/>
<comment type="caution">
    <text evidence="2">The sequence shown here is derived from an EMBL/GenBank/DDBJ whole genome shotgun (WGS) entry which is preliminary data.</text>
</comment>
<reference evidence="2 3" key="1">
    <citation type="journal article" date="2016" name="Nat. Commun.">
        <title>Thousands of microbial genomes shed light on interconnected biogeochemical processes in an aquifer system.</title>
        <authorList>
            <person name="Anantharaman K."/>
            <person name="Brown C.T."/>
            <person name="Hug L.A."/>
            <person name="Sharon I."/>
            <person name="Castelle C.J."/>
            <person name="Probst A.J."/>
            <person name="Thomas B.C."/>
            <person name="Singh A."/>
            <person name="Wilkins M.J."/>
            <person name="Karaoz U."/>
            <person name="Brodie E.L."/>
            <person name="Williams K.H."/>
            <person name="Hubbard S.S."/>
            <person name="Banfield J.F."/>
        </authorList>
    </citation>
    <scope>NUCLEOTIDE SEQUENCE [LARGE SCALE GENOMIC DNA]</scope>
</reference>
<gene>
    <name evidence="2" type="ORF">A3G31_00760</name>
</gene>
<dbReference type="PANTHER" id="PTHR43238:SF1">
    <property type="entry name" value="GDP-L-FUCOSE SYNTHASE"/>
    <property type="match status" value="1"/>
</dbReference>
<protein>
    <recommendedName>
        <fullName evidence="1">NAD-dependent epimerase/dehydratase domain-containing protein</fullName>
    </recommendedName>
</protein>
<accession>A0A1F7SJE1</accession>
<dbReference type="Proteomes" id="UP000178082">
    <property type="component" value="Unassembled WGS sequence"/>
</dbReference>
<dbReference type="EMBL" id="MGDI01000019">
    <property type="protein sequence ID" value="OGL53916.1"/>
    <property type="molecule type" value="Genomic_DNA"/>
</dbReference>
<dbReference type="STRING" id="1817883.A3G31_00760"/>
<dbReference type="GO" id="GO:0050577">
    <property type="term" value="F:GDP-L-fucose synthase activity"/>
    <property type="evidence" value="ECO:0007669"/>
    <property type="project" value="TreeGrafter"/>
</dbReference>
<dbReference type="SUPFAM" id="SSF51735">
    <property type="entry name" value="NAD(P)-binding Rossmann-fold domains"/>
    <property type="match status" value="1"/>
</dbReference>
<dbReference type="Gene3D" id="3.40.50.720">
    <property type="entry name" value="NAD(P)-binding Rossmann-like Domain"/>
    <property type="match status" value="1"/>
</dbReference>
<evidence type="ECO:0000313" key="3">
    <source>
        <dbReference type="Proteomes" id="UP000178082"/>
    </source>
</evidence>
<dbReference type="PANTHER" id="PTHR43238">
    <property type="entry name" value="GDP-L-FUCOSE SYNTHASE"/>
    <property type="match status" value="1"/>
</dbReference>